<protein>
    <recommendedName>
        <fullName evidence="3">F-box domain-containing protein</fullName>
    </recommendedName>
</protein>
<keyword evidence="2" id="KW-1185">Reference proteome</keyword>
<organism evidence="1 2">
    <name type="scientific">Agrocybe pediades</name>
    <dbReference type="NCBI Taxonomy" id="84607"/>
    <lineage>
        <taxon>Eukaryota</taxon>
        <taxon>Fungi</taxon>
        <taxon>Dikarya</taxon>
        <taxon>Basidiomycota</taxon>
        <taxon>Agaricomycotina</taxon>
        <taxon>Agaricomycetes</taxon>
        <taxon>Agaricomycetidae</taxon>
        <taxon>Agaricales</taxon>
        <taxon>Agaricineae</taxon>
        <taxon>Strophariaceae</taxon>
        <taxon>Agrocybe</taxon>
    </lineage>
</organism>
<comment type="caution">
    <text evidence="1">The sequence shown here is derived from an EMBL/GenBank/DDBJ whole genome shotgun (WGS) entry which is preliminary data.</text>
</comment>
<proteinExistence type="predicted"/>
<name>A0A8H4QGU7_9AGAR</name>
<reference evidence="1 2" key="1">
    <citation type="submission" date="2019-12" db="EMBL/GenBank/DDBJ databases">
        <authorList>
            <person name="Floudas D."/>
            <person name="Bentzer J."/>
            <person name="Ahren D."/>
            <person name="Johansson T."/>
            <person name="Persson P."/>
            <person name="Tunlid A."/>
        </authorList>
    </citation>
    <scope>NUCLEOTIDE SEQUENCE [LARGE SCALE GENOMIC DNA]</scope>
    <source>
        <strain evidence="1 2">CBS 102.39</strain>
    </source>
</reference>
<evidence type="ECO:0000313" key="1">
    <source>
        <dbReference type="EMBL" id="KAF4610772.1"/>
    </source>
</evidence>
<evidence type="ECO:0008006" key="3">
    <source>
        <dbReference type="Google" id="ProtNLM"/>
    </source>
</evidence>
<dbReference type="PANTHER" id="PTHR42057:SF2">
    <property type="entry name" value="F-BOX DOMAIN PROTEIN (AFU_ORTHOLOGUE AFUA_4G00200)-RELATED"/>
    <property type="match status" value="1"/>
</dbReference>
<dbReference type="PANTHER" id="PTHR42057">
    <property type="entry name" value="F-BOX DOMAIN PROTEIN (AFU_ORTHOLOGUE AFUA_4G00200)"/>
    <property type="match status" value="1"/>
</dbReference>
<dbReference type="AlphaFoldDB" id="A0A8H4QGU7"/>
<dbReference type="EMBL" id="JAACJL010000058">
    <property type="protein sequence ID" value="KAF4610772.1"/>
    <property type="molecule type" value="Genomic_DNA"/>
</dbReference>
<evidence type="ECO:0000313" key="2">
    <source>
        <dbReference type="Proteomes" id="UP000521872"/>
    </source>
</evidence>
<gene>
    <name evidence="1" type="ORF">D9613_006463</name>
</gene>
<accession>A0A8H4QGU7</accession>
<dbReference type="Proteomes" id="UP000521872">
    <property type="component" value="Unassembled WGS sequence"/>
</dbReference>
<sequence>MVHLSTELDHAILRGVRHKPTLKQCRLVSKLFEAVVAPFIWQTLRIVHPSGSSSSQRIPFETISKADHISPYVKSIDFDAAIVKFPDPVLKDIPGMVDVFSHFQNFRNLETLYIHFPRNSMETLAVVEEEDEEFDFDGYDPYGDEHVTPERKIRTEVFKKISQIHLEHGFTVSTLVIQDLYPVPHTGMRAEGLPSFMKSLQKLVVSVSEVNADVETGADPTADEFYSGFKADLAPLLSAAMELRALEYEGDQFAHGFYDSHWDSFTFPHLESLSLENVAIRNDSPAGSWPPVIHFILRHRETLQQLHLGNCIIDSESPIPFTWREVFSVFKERMKNLREFTFTPLPGRDEDDPDCFSGYGWWDTEGGYSEYFTGDGEEPADAMADRESLQALQMQLEQR</sequence>